<name>A0A0K8W2G4_BACLA</name>
<proteinExistence type="predicted"/>
<sequence>MESRYQMLSIALILFGGLLVTPTAAVYPRVLDIQMVAHNHTDLSALPTTQKDYRNCDSTCEALKSLELESDIVQLSSLTVHPESFFDFDWNLMGLYEIIFTMMQLKYLRQPVIM</sequence>
<feature type="signal peptide" evidence="1">
    <location>
        <begin position="1"/>
        <end position="25"/>
    </location>
</feature>
<organism evidence="2">
    <name type="scientific">Bactrocera latifrons</name>
    <name type="common">Malaysian fruit fly</name>
    <name type="synonym">Chaetodacus latifrons</name>
    <dbReference type="NCBI Taxonomy" id="174628"/>
    <lineage>
        <taxon>Eukaryota</taxon>
        <taxon>Metazoa</taxon>
        <taxon>Ecdysozoa</taxon>
        <taxon>Arthropoda</taxon>
        <taxon>Hexapoda</taxon>
        <taxon>Insecta</taxon>
        <taxon>Pterygota</taxon>
        <taxon>Neoptera</taxon>
        <taxon>Endopterygota</taxon>
        <taxon>Diptera</taxon>
        <taxon>Brachycera</taxon>
        <taxon>Muscomorpha</taxon>
        <taxon>Tephritoidea</taxon>
        <taxon>Tephritidae</taxon>
        <taxon>Bactrocera</taxon>
        <taxon>Bactrocera</taxon>
    </lineage>
</organism>
<keyword evidence="1" id="KW-0732">Signal</keyword>
<dbReference type="AlphaFoldDB" id="A0A0K8W2G4"/>
<evidence type="ECO:0008006" key="3">
    <source>
        <dbReference type="Google" id="ProtNLM"/>
    </source>
</evidence>
<dbReference type="EMBL" id="GDHF01007239">
    <property type="protein sequence ID" value="JAI45075.1"/>
    <property type="molecule type" value="Transcribed_RNA"/>
</dbReference>
<reference evidence="2" key="1">
    <citation type="submission" date="2015-06" db="EMBL/GenBank/DDBJ databases">
        <authorList>
            <person name="Hoefler B.C."/>
            <person name="Straight P.D."/>
        </authorList>
    </citation>
    <scope>NUCLEOTIDE SEQUENCE</scope>
</reference>
<accession>A0A0K8W2G4</accession>
<gene>
    <name evidence="2" type="ORF">c0_g1_i1</name>
</gene>
<feature type="chain" id="PRO_5005522672" description="Lysosomal acid phosphatase" evidence="1">
    <location>
        <begin position="26"/>
        <end position="114"/>
    </location>
</feature>
<evidence type="ECO:0000313" key="2">
    <source>
        <dbReference type="EMBL" id="JAI45075.1"/>
    </source>
</evidence>
<evidence type="ECO:0000256" key="1">
    <source>
        <dbReference type="SAM" id="SignalP"/>
    </source>
</evidence>
<protein>
    <recommendedName>
        <fullName evidence="3">Lysosomal acid phosphatase</fullName>
    </recommendedName>
</protein>